<comment type="caution">
    <text evidence="3">The sequence shown here is derived from an EMBL/GenBank/DDBJ whole genome shotgun (WGS) entry which is preliminary data.</text>
</comment>
<comment type="subcellular location">
    <subcellularLocation>
        <location evidence="1">Secreted</location>
    </subcellularLocation>
</comment>
<dbReference type="InterPro" id="IPR001343">
    <property type="entry name" value="Hemolysn_Ca-bd"/>
</dbReference>
<dbReference type="Proteomes" id="UP000281118">
    <property type="component" value="Unassembled WGS sequence"/>
</dbReference>
<dbReference type="PROSITE" id="PS00330">
    <property type="entry name" value="HEMOLYSIN_CALCIUM"/>
    <property type="match status" value="1"/>
</dbReference>
<name>A0A3S1A2M5_9BURK</name>
<evidence type="ECO:0000313" key="4">
    <source>
        <dbReference type="Proteomes" id="UP000281118"/>
    </source>
</evidence>
<dbReference type="OrthoDB" id="8607307at2"/>
<dbReference type="Pfam" id="PF00353">
    <property type="entry name" value="HemolysinCabind"/>
    <property type="match status" value="2"/>
</dbReference>
<evidence type="ECO:0000313" key="3">
    <source>
        <dbReference type="EMBL" id="RUR67506.1"/>
    </source>
</evidence>
<dbReference type="PANTHER" id="PTHR38340">
    <property type="entry name" value="S-LAYER PROTEIN"/>
    <property type="match status" value="1"/>
</dbReference>
<dbReference type="AlphaFoldDB" id="A0A3S1A2M5"/>
<reference evidence="3 4" key="1">
    <citation type="submission" date="2018-12" db="EMBL/GenBank/DDBJ databases">
        <title>The genome sequences of Variovorax guangxiensis DSM 27352.</title>
        <authorList>
            <person name="Gao J."/>
            <person name="Sun J."/>
        </authorList>
    </citation>
    <scope>NUCLEOTIDE SEQUENCE [LARGE SCALE GENOMIC DNA]</scope>
    <source>
        <strain evidence="3 4">DSM 27352</strain>
    </source>
</reference>
<accession>A0A3S1A2M5</accession>
<evidence type="ECO:0000256" key="1">
    <source>
        <dbReference type="ARBA" id="ARBA00004613"/>
    </source>
</evidence>
<sequence length="167" mass="17820">MWTIYLHGGDGNDTLRVRNSDNNYLIGDAGDDILDGAAGWDYLKGGTGNDTFLFGRGSGSDVIQQDGDAQGETDTVLFGPGVAADQLWFRQNGDSLEISIIGTSNKITMKATEVEQFKTSDGKTLLDSQVHNLVQAMAAFSPPAAGQTTLPVNYQSSLNTVIAANWQ</sequence>
<dbReference type="InterPro" id="IPR011049">
    <property type="entry name" value="Serralysin-like_metalloprot_C"/>
</dbReference>
<dbReference type="InterPro" id="IPR018511">
    <property type="entry name" value="Hemolysin-typ_Ca-bd_CS"/>
</dbReference>
<dbReference type="PRINTS" id="PR00313">
    <property type="entry name" value="CABNDNGRPT"/>
</dbReference>
<keyword evidence="2" id="KW-0964">Secreted</keyword>
<protein>
    <recommendedName>
        <fullName evidence="5">Haemolysin-type calcium binding-related domain-containing protein</fullName>
    </recommendedName>
</protein>
<dbReference type="Gene3D" id="2.150.10.10">
    <property type="entry name" value="Serralysin-like metalloprotease, C-terminal"/>
    <property type="match status" value="1"/>
</dbReference>
<dbReference type="GO" id="GO:0005576">
    <property type="term" value="C:extracellular region"/>
    <property type="evidence" value="ECO:0007669"/>
    <property type="project" value="UniProtKB-SubCell"/>
</dbReference>
<evidence type="ECO:0008006" key="5">
    <source>
        <dbReference type="Google" id="ProtNLM"/>
    </source>
</evidence>
<evidence type="ECO:0000256" key="2">
    <source>
        <dbReference type="ARBA" id="ARBA00022525"/>
    </source>
</evidence>
<dbReference type="EMBL" id="RXFT01000003">
    <property type="protein sequence ID" value="RUR67506.1"/>
    <property type="molecule type" value="Genomic_DNA"/>
</dbReference>
<gene>
    <name evidence="3" type="ORF">EJP67_10580</name>
</gene>
<proteinExistence type="predicted"/>
<dbReference type="SUPFAM" id="SSF51120">
    <property type="entry name" value="beta-Roll"/>
    <property type="match status" value="1"/>
</dbReference>
<dbReference type="InterPro" id="IPR050557">
    <property type="entry name" value="RTX_toxin/Mannuronan_C5-epim"/>
</dbReference>
<dbReference type="GO" id="GO:0005509">
    <property type="term" value="F:calcium ion binding"/>
    <property type="evidence" value="ECO:0007669"/>
    <property type="project" value="InterPro"/>
</dbReference>
<dbReference type="PANTHER" id="PTHR38340:SF1">
    <property type="entry name" value="S-LAYER PROTEIN"/>
    <property type="match status" value="1"/>
</dbReference>
<organism evidence="3 4">
    <name type="scientific">Variovorax guangxiensis</name>
    <dbReference type="NCBI Taxonomy" id="1775474"/>
    <lineage>
        <taxon>Bacteria</taxon>
        <taxon>Pseudomonadati</taxon>
        <taxon>Pseudomonadota</taxon>
        <taxon>Betaproteobacteria</taxon>
        <taxon>Burkholderiales</taxon>
        <taxon>Comamonadaceae</taxon>
        <taxon>Variovorax</taxon>
    </lineage>
</organism>